<feature type="transmembrane region" description="Helical" evidence="2">
    <location>
        <begin position="96"/>
        <end position="117"/>
    </location>
</feature>
<dbReference type="VEuPathDB" id="FungiDB:BLGHR1_10788"/>
<accession>A0A383UIE5</accession>
<dbReference type="EMBL" id="UNSH01000007">
    <property type="protein sequence ID" value="SZF00063.1"/>
    <property type="molecule type" value="Genomic_DNA"/>
</dbReference>
<evidence type="ECO:0000256" key="2">
    <source>
        <dbReference type="SAM" id="Phobius"/>
    </source>
</evidence>
<gene>
    <name evidence="3" type="ORF">BLGHR1_10788</name>
</gene>
<dbReference type="PANTHER" id="PTHR47260">
    <property type="entry name" value="UPF0644 PROTEIN PB2B4.06"/>
    <property type="match status" value="1"/>
</dbReference>
<evidence type="ECO:0000313" key="4">
    <source>
        <dbReference type="Proteomes" id="UP000275772"/>
    </source>
</evidence>
<proteinExistence type="predicted"/>
<dbReference type="InterPro" id="IPR029069">
    <property type="entry name" value="HotDog_dom_sf"/>
</dbReference>
<feature type="compositionally biased region" description="Polar residues" evidence="1">
    <location>
        <begin position="61"/>
        <end position="85"/>
    </location>
</feature>
<evidence type="ECO:0000313" key="3">
    <source>
        <dbReference type="EMBL" id="SZF00063.1"/>
    </source>
</evidence>
<name>A0A383UIE5_BLUHO</name>
<feature type="region of interest" description="Disordered" evidence="1">
    <location>
        <begin position="54"/>
        <end position="86"/>
    </location>
</feature>
<reference evidence="3 4" key="1">
    <citation type="submission" date="2017-11" db="EMBL/GenBank/DDBJ databases">
        <authorList>
            <person name="Kracher B."/>
        </authorList>
    </citation>
    <scope>NUCLEOTIDE SEQUENCE [LARGE SCALE GENOMIC DNA]</scope>
    <source>
        <strain evidence="3 4">RACE1</strain>
    </source>
</reference>
<dbReference type="Proteomes" id="UP000275772">
    <property type="component" value="Unassembled WGS sequence"/>
</dbReference>
<dbReference type="AlphaFoldDB" id="A0A383UIE5"/>
<keyword evidence="2" id="KW-1133">Transmembrane helix</keyword>
<dbReference type="SUPFAM" id="SSF54637">
    <property type="entry name" value="Thioesterase/thiol ester dehydrase-isomerase"/>
    <property type="match status" value="1"/>
</dbReference>
<dbReference type="PANTHER" id="PTHR47260:SF1">
    <property type="entry name" value="UPF0644 PROTEIN PB2B4.06"/>
    <property type="match status" value="1"/>
</dbReference>
<dbReference type="InterPro" id="IPR052061">
    <property type="entry name" value="PTE-AB_protein"/>
</dbReference>
<sequence length="298" mass="32326">MFSIARRRALETSGPLKLLFYHRSICSSNPRLLTRALRQSFHSAGPSLDSLYDGTRKLVDSPSQPAGSTTRTIPEPTARNSTSDIPTKPKLSFRSYIYATLCLLVGSLGGNFVSAVITPPLPPVPNTPQDCLMKEYLHEKAEALPLVQSLTSDPLWVSEELSDRLATTGPLAGSRALGGYLKTFRHSQTGEIVQVIWIGPAVAGWPGVTHGGLTATILYEIASLCALKSSKDPVTFASQFDLDYIKPVLTNNFYVVRATTAFGEDKQQHVSGSLETISGSLCVEASTRFLVTRDHTSQ</sequence>
<keyword evidence="2" id="KW-0812">Transmembrane</keyword>
<evidence type="ECO:0000256" key="1">
    <source>
        <dbReference type="SAM" id="MobiDB-lite"/>
    </source>
</evidence>
<keyword evidence="2" id="KW-0472">Membrane</keyword>
<dbReference type="Gene3D" id="3.10.129.10">
    <property type="entry name" value="Hotdog Thioesterase"/>
    <property type="match status" value="1"/>
</dbReference>
<organism evidence="3 4">
    <name type="scientific">Blumeria hordei</name>
    <name type="common">Barley powdery mildew</name>
    <name type="synonym">Blumeria graminis f. sp. hordei</name>
    <dbReference type="NCBI Taxonomy" id="2867405"/>
    <lineage>
        <taxon>Eukaryota</taxon>
        <taxon>Fungi</taxon>
        <taxon>Dikarya</taxon>
        <taxon>Ascomycota</taxon>
        <taxon>Pezizomycotina</taxon>
        <taxon>Leotiomycetes</taxon>
        <taxon>Erysiphales</taxon>
        <taxon>Erysiphaceae</taxon>
        <taxon>Blumeria</taxon>
    </lineage>
</organism>
<protein>
    <recommendedName>
        <fullName evidence="5">Thioesterase domain-containing protein</fullName>
    </recommendedName>
</protein>
<evidence type="ECO:0008006" key="5">
    <source>
        <dbReference type="Google" id="ProtNLM"/>
    </source>
</evidence>